<reference evidence="1" key="1">
    <citation type="journal article" date="2021" name="Proc. Natl. Acad. Sci. U.S.A.">
        <title>A Catalog of Tens of Thousands of Viruses from Human Metagenomes Reveals Hidden Associations with Chronic Diseases.</title>
        <authorList>
            <person name="Tisza M.J."/>
            <person name="Buck C.B."/>
        </authorList>
    </citation>
    <scope>NUCLEOTIDE SEQUENCE</scope>
    <source>
        <strain evidence="1">Ctf4O12</strain>
    </source>
</reference>
<accession>A0A8S5QUR0</accession>
<name>A0A8S5QUR0_9CAUD</name>
<organism evidence="1">
    <name type="scientific">Siphoviridae sp. ctf4O12</name>
    <dbReference type="NCBI Taxonomy" id="2826410"/>
    <lineage>
        <taxon>Viruses</taxon>
        <taxon>Duplodnaviria</taxon>
        <taxon>Heunggongvirae</taxon>
        <taxon>Uroviricota</taxon>
        <taxon>Caudoviricetes</taxon>
    </lineage>
</organism>
<evidence type="ECO:0000313" key="1">
    <source>
        <dbReference type="EMBL" id="DAE22388.1"/>
    </source>
</evidence>
<sequence>MITTDQLQADPDKLRDALEAFAFTLNSVVIQKGHIVLPTAEVTGEYLASLPVGLDTYKHERERVAARLDKAFTTHRETTAVVRIPPSNEHNGKLITYSLKAHDGHTHVNFTLAIHQRDAETN</sequence>
<protein>
    <submittedName>
        <fullName evidence="1">Uncharacterized protein</fullName>
    </submittedName>
</protein>
<dbReference type="EMBL" id="BK015732">
    <property type="protein sequence ID" value="DAE22388.1"/>
    <property type="molecule type" value="Genomic_DNA"/>
</dbReference>
<proteinExistence type="predicted"/>